<keyword evidence="4" id="KW-0520">NAD</keyword>
<dbReference type="Pfam" id="PF13241">
    <property type="entry name" value="NAD_binding_7"/>
    <property type="match status" value="1"/>
</dbReference>
<protein>
    <recommendedName>
        <fullName evidence="2">precorrin-2 dehydrogenase</fullName>
        <ecNumber evidence="2">1.3.1.76</ecNumber>
    </recommendedName>
</protein>
<dbReference type="NCBIfam" id="TIGR01470">
    <property type="entry name" value="cysG_Nterm"/>
    <property type="match status" value="1"/>
</dbReference>
<dbReference type="PANTHER" id="PTHR35330:SF1">
    <property type="entry name" value="SIROHEME BIOSYNTHESIS PROTEIN MET8"/>
    <property type="match status" value="1"/>
</dbReference>
<keyword evidence="8" id="KW-1185">Reference proteome</keyword>
<evidence type="ECO:0000256" key="4">
    <source>
        <dbReference type="ARBA" id="ARBA00023027"/>
    </source>
</evidence>
<dbReference type="InterPro" id="IPR036291">
    <property type="entry name" value="NAD(P)-bd_dom_sf"/>
</dbReference>
<evidence type="ECO:0000256" key="2">
    <source>
        <dbReference type="ARBA" id="ARBA00012400"/>
    </source>
</evidence>
<organism evidence="7 8">
    <name type="scientific">Geothrix limicola</name>
    <dbReference type="NCBI Taxonomy" id="2927978"/>
    <lineage>
        <taxon>Bacteria</taxon>
        <taxon>Pseudomonadati</taxon>
        <taxon>Acidobacteriota</taxon>
        <taxon>Holophagae</taxon>
        <taxon>Holophagales</taxon>
        <taxon>Holophagaceae</taxon>
        <taxon>Geothrix</taxon>
    </lineage>
</organism>
<evidence type="ECO:0000313" key="7">
    <source>
        <dbReference type="EMBL" id="GLH72940.1"/>
    </source>
</evidence>
<evidence type="ECO:0000313" key="8">
    <source>
        <dbReference type="Proteomes" id="UP001165069"/>
    </source>
</evidence>
<dbReference type="SUPFAM" id="SSF75615">
    <property type="entry name" value="Siroheme synthase middle domains-like"/>
    <property type="match status" value="1"/>
</dbReference>
<dbReference type="InterPro" id="IPR006367">
    <property type="entry name" value="Sirohaem_synthase_N"/>
</dbReference>
<dbReference type="Gene3D" id="3.30.160.110">
    <property type="entry name" value="Siroheme synthase, domain 2"/>
    <property type="match status" value="1"/>
</dbReference>
<comment type="pathway">
    <text evidence="1">Porphyrin-containing compound metabolism; siroheme biosynthesis; sirohydrochlorin from precorrin-2: step 1/1.</text>
</comment>
<dbReference type="SUPFAM" id="SSF51735">
    <property type="entry name" value="NAD(P)-binding Rossmann-fold domains"/>
    <property type="match status" value="1"/>
</dbReference>
<name>A0ABQ5QDL9_9BACT</name>
<keyword evidence="5" id="KW-0627">Porphyrin biosynthesis</keyword>
<reference evidence="7 8" key="1">
    <citation type="journal article" date="2023" name="Antonie Van Leeuwenhoek">
        <title>Mesoterricola silvestris gen. nov., sp. nov., Mesoterricola sediminis sp. nov., Geothrix oryzae sp. nov., Geothrix edaphica sp. nov., Geothrix rubra sp. nov., and Geothrix limicola sp. nov., six novel members of Acidobacteriota isolated from soils.</title>
        <authorList>
            <person name="Itoh H."/>
            <person name="Sugisawa Y."/>
            <person name="Mise K."/>
            <person name="Xu Z."/>
            <person name="Kuniyasu M."/>
            <person name="Ushijima N."/>
            <person name="Kawano K."/>
            <person name="Kobayashi E."/>
            <person name="Shiratori Y."/>
            <person name="Masuda Y."/>
            <person name="Senoo K."/>
        </authorList>
    </citation>
    <scope>NUCLEOTIDE SEQUENCE [LARGE SCALE GENOMIC DNA]</scope>
    <source>
        <strain evidence="7 8">Red804</strain>
    </source>
</reference>
<proteinExistence type="predicted"/>
<accession>A0ABQ5QDL9</accession>
<evidence type="ECO:0000256" key="3">
    <source>
        <dbReference type="ARBA" id="ARBA00023002"/>
    </source>
</evidence>
<comment type="catalytic activity">
    <reaction evidence="6">
        <text>precorrin-2 + NAD(+) = sirohydrochlorin + NADH + 2 H(+)</text>
        <dbReference type="Rhea" id="RHEA:15613"/>
        <dbReference type="ChEBI" id="CHEBI:15378"/>
        <dbReference type="ChEBI" id="CHEBI:57540"/>
        <dbReference type="ChEBI" id="CHEBI:57945"/>
        <dbReference type="ChEBI" id="CHEBI:58351"/>
        <dbReference type="ChEBI" id="CHEBI:58827"/>
        <dbReference type="EC" id="1.3.1.76"/>
    </reaction>
</comment>
<evidence type="ECO:0000256" key="6">
    <source>
        <dbReference type="ARBA" id="ARBA00047561"/>
    </source>
</evidence>
<gene>
    <name evidence="7" type="ORF">GETHLI_14420</name>
</gene>
<dbReference type="Gene3D" id="3.40.50.720">
    <property type="entry name" value="NAD(P)-binding Rossmann-like Domain"/>
    <property type="match status" value="1"/>
</dbReference>
<evidence type="ECO:0000256" key="5">
    <source>
        <dbReference type="ARBA" id="ARBA00023244"/>
    </source>
</evidence>
<comment type="caution">
    <text evidence="7">The sequence shown here is derived from an EMBL/GenBank/DDBJ whole genome shotgun (WGS) entry which is preliminary data.</text>
</comment>
<dbReference type="EC" id="1.3.1.76" evidence="2"/>
<evidence type="ECO:0000256" key="1">
    <source>
        <dbReference type="ARBA" id="ARBA00005010"/>
    </source>
</evidence>
<dbReference type="PANTHER" id="PTHR35330">
    <property type="entry name" value="SIROHEME BIOSYNTHESIS PROTEIN MET8"/>
    <property type="match status" value="1"/>
</dbReference>
<dbReference type="EMBL" id="BSDE01000002">
    <property type="protein sequence ID" value="GLH72940.1"/>
    <property type="molecule type" value="Genomic_DNA"/>
</dbReference>
<dbReference type="InterPro" id="IPR028161">
    <property type="entry name" value="Met8-like"/>
</dbReference>
<dbReference type="Proteomes" id="UP001165069">
    <property type="component" value="Unassembled WGS sequence"/>
</dbReference>
<sequence>MGGGSVAQAKLRPLIPTGATLRAVAIRFSEAFRQEAESHGVQLLERPFEPGDLNGIHLVVSATNDPEANAHVAAQARSRGIWINAVDDPASCDALFASTLRRGPFTLAISTEGAFAGLSRALRLALEDLIPEADPDLDALLELRHQAKRLPLEVRSRALQKLLAEFRSTYFPQPETPRSSR</sequence>
<keyword evidence="3" id="KW-0560">Oxidoreductase</keyword>